<evidence type="ECO:0000256" key="3">
    <source>
        <dbReference type="ARBA" id="ARBA00022737"/>
    </source>
</evidence>
<reference evidence="7 8" key="1">
    <citation type="submission" date="2016-10" db="EMBL/GenBank/DDBJ databases">
        <authorList>
            <person name="Varghese N."/>
            <person name="Submissions S."/>
        </authorList>
    </citation>
    <scope>NUCLEOTIDE SEQUENCE [LARGE SCALE GENOMIC DNA]</scope>
    <source>
        <strain evidence="7 8">CGMCC 1.6501</strain>
    </source>
</reference>
<dbReference type="Pfam" id="PF12464">
    <property type="entry name" value="Mac"/>
    <property type="match status" value="1"/>
</dbReference>
<evidence type="ECO:0000313" key="7">
    <source>
        <dbReference type="EMBL" id="SFK65086.1"/>
    </source>
</evidence>
<dbReference type="Gene3D" id="2.160.10.10">
    <property type="entry name" value="Hexapeptide repeat proteins"/>
    <property type="match status" value="1"/>
</dbReference>
<dbReference type="PROSITE" id="PS00101">
    <property type="entry name" value="HEXAPEP_TRANSFERASES"/>
    <property type="match status" value="1"/>
</dbReference>
<keyword evidence="3" id="KW-0677">Repeat</keyword>
<dbReference type="EC" id="2.3.1.-" evidence="5"/>
<gene>
    <name evidence="7" type="ORF">SAMN05216235_0885</name>
</gene>
<sequence length="182" mass="20045">MSEKEKMLNGEYYDPEDLTLKHLRENAEKLMDEYNRPGQKNEAQILEMLMGYRAEGISIRKPFYCDYGINIRVGRNFYANYNCVFLDVGPITIGDDVFLGPGVSLITVNHPLDPEERRAGKEYARPINIGNNVWLGADVTVNPGVTIGANAVIGSGSVVVKDIPAGMVAAGNPCRPVKRVDA</sequence>
<dbReference type="PANTHER" id="PTHR43017:SF1">
    <property type="entry name" value="ACETYLTRANSFERASE YJL218W-RELATED"/>
    <property type="match status" value="1"/>
</dbReference>
<name>A0AA94KVF9_9STAP</name>
<dbReference type="InterPro" id="IPR011004">
    <property type="entry name" value="Trimer_LpxA-like_sf"/>
</dbReference>
<dbReference type="AlphaFoldDB" id="A0AA94KVF9"/>
<dbReference type="FunFam" id="2.160.10.10:FF:000025">
    <property type="entry name" value="Hexapeptide-repeat containing-acetyltransferase"/>
    <property type="match status" value="1"/>
</dbReference>
<dbReference type="PANTHER" id="PTHR43017">
    <property type="entry name" value="GALACTOSIDE O-ACETYLTRANSFERASE"/>
    <property type="match status" value="1"/>
</dbReference>
<dbReference type="InterPro" id="IPR039369">
    <property type="entry name" value="LacA-like"/>
</dbReference>
<dbReference type="SMART" id="SM01266">
    <property type="entry name" value="Mac"/>
    <property type="match status" value="1"/>
</dbReference>
<dbReference type="EMBL" id="FOTB01000002">
    <property type="protein sequence ID" value="SFK65086.1"/>
    <property type="molecule type" value="Genomic_DNA"/>
</dbReference>
<protein>
    <recommendedName>
        <fullName evidence="5">Acetyltransferase</fullName>
        <ecNumber evidence="5">2.3.1.-</ecNumber>
    </recommendedName>
</protein>
<dbReference type="Pfam" id="PF00132">
    <property type="entry name" value="Hexapep"/>
    <property type="match status" value="1"/>
</dbReference>
<keyword evidence="4 5" id="KW-0012">Acyltransferase</keyword>
<dbReference type="RefSeq" id="WP_200795317.1">
    <property type="nucleotide sequence ID" value="NZ_CP011366.1"/>
</dbReference>
<evidence type="ECO:0000256" key="4">
    <source>
        <dbReference type="ARBA" id="ARBA00023315"/>
    </source>
</evidence>
<accession>A0AA94KVF9</accession>
<dbReference type="CDD" id="cd03357">
    <property type="entry name" value="LbH_MAT_GAT"/>
    <property type="match status" value="1"/>
</dbReference>
<comment type="similarity">
    <text evidence="1 5">Belongs to the transferase hexapeptide repeat family.</text>
</comment>
<evidence type="ECO:0000256" key="1">
    <source>
        <dbReference type="ARBA" id="ARBA00007274"/>
    </source>
</evidence>
<evidence type="ECO:0000256" key="5">
    <source>
        <dbReference type="RuleBase" id="RU367021"/>
    </source>
</evidence>
<comment type="caution">
    <text evidence="7">The sequence shown here is derived from an EMBL/GenBank/DDBJ whole genome shotgun (WGS) entry which is preliminary data.</text>
</comment>
<dbReference type="SUPFAM" id="SSF51161">
    <property type="entry name" value="Trimeric LpxA-like enzymes"/>
    <property type="match status" value="1"/>
</dbReference>
<dbReference type="InterPro" id="IPR001451">
    <property type="entry name" value="Hexapep"/>
</dbReference>
<proteinExistence type="inferred from homology"/>
<feature type="domain" description="Maltose/galactoside acetyltransferase" evidence="6">
    <location>
        <begin position="4"/>
        <end position="55"/>
    </location>
</feature>
<dbReference type="InterPro" id="IPR018357">
    <property type="entry name" value="Hexapep_transf_CS"/>
</dbReference>
<evidence type="ECO:0000259" key="6">
    <source>
        <dbReference type="SMART" id="SM01266"/>
    </source>
</evidence>
<evidence type="ECO:0000256" key="2">
    <source>
        <dbReference type="ARBA" id="ARBA00022679"/>
    </source>
</evidence>
<evidence type="ECO:0000313" key="8">
    <source>
        <dbReference type="Proteomes" id="UP000183090"/>
    </source>
</evidence>
<organism evidence="7 8">
    <name type="scientific">Salinicoccus halodurans</name>
    <dbReference type="NCBI Taxonomy" id="407035"/>
    <lineage>
        <taxon>Bacteria</taxon>
        <taxon>Bacillati</taxon>
        <taxon>Bacillota</taxon>
        <taxon>Bacilli</taxon>
        <taxon>Bacillales</taxon>
        <taxon>Staphylococcaceae</taxon>
        <taxon>Salinicoccus</taxon>
    </lineage>
</organism>
<dbReference type="Proteomes" id="UP000183090">
    <property type="component" value="Unassembled WGS sequence"/>
</dbReference>
<dbReference type="InterPro" id="IPR024688">
    <property type="entry name" value="Mac_dom"/>
</dbReference>
<keyword evidence="2 5" id="KW-0808">Transferase</keyword>
<dbReference type="GO" id="GO:0008870">
    <property type="term" value="F:galactoside O-acetyltransferase activity"/>
    <property type="evidence" value="ECO:0007669"/>
    <property type="project" value="TreeGrafter"/>
</dbReference>